<keyword evidence="1" id="KW-1133">Transmembrane helix</keyword>
<evidence type="ECO:0000259" key="2">
    <source>
        <dbReference type="PROSITE" id="PS50125"/>
    </source>
</evidence>
<feature type="transmembrane region" description="Helical" evidence="1">
    <location>
        <begin position="21"/>
        <end position="42"/>
    </location>
</feature>
<dbReference type="PROSITE" id="PS50125">
    <property type="entry name" value="GUANYLATE_CYCLASE_2"/>
    <property type="match status" value="1"/>
</dbReference>
<feature type="transmembrane region" description="Helical" evidence="1">
    <location>
        <begin position="62"/>
        <end position="84"/>
    </location>
</feature>
<accession>A0A179DC68</accession>
<dbReference type="Pfam" id="PF00211">
    <property type="entry name" value="Guanylate_cyc"/>
    <property type="match status" value="1"/>
</dbReference>
<protein>
    <recommendedName>
        <fullName evidence="2">Guanylate cyclase domain-containing protein</fullName>
    </recommendedName>
</protein>
<dbReference type="EMBL" id="LWHJ01000030">
    <property type="protein sequence ID" value="OAQ38645.1"/>
    <property type="molecule type" value="Genomic_DNA"/>
</dbReference>
<dbReference type="CDD" id="cd07302">
    <property type="entry name" value="CHD"/>
    <property type="match status" value="1"/>
</dbReference>
<comment type="caution">
    <text evidence="3">The sequence shown here is derived from an EMBL/GenBank/DDBJ whole genome shotgun (WGS) entry which is preliminary data.</text>
</comment>
<keyword evidence="1" id="KW-0812">Transmembrane</keyword>
<evidence type="ECO:0000256" key="1">
    <source>
        <dbReference type="SAM" id="Phobius"/>
    </source>
</evidence>
<feature type="transmembrane region" description="Helical" evidence="1">
    <location>
        <begin position="96"/>
        <end position="116"/>
    </location>
</feature>
<dbReference type="OrthoDB" id="9768499at2"/>
<dbReference type="AlphaFoldDB" id="A0A179DC68"/>
<evidence type="ECO:0000313" key="4">
    <source>
        <dbReference type="Proteomes" id="UP000078459"/>
    </source>
</evidence>
<dbReference type="InterPro" id="IPR001054">
    <property type="entry name" value="A/G_cyclase"/>
</dbReference>
<dbReference type="SUPFAM" id="SSF55073">
    <property type="entry name" value="Nucleotide cyclase"/>
    <property type="match status" value="1"/>
</dbReference>
<dbReference type="InterPro" id="IPR029787">
    <property type="entry name" value="Nucleotide_cyclase"/>
</dbReference>
<reference evidence="3 4" key="2">
    <citation type="submission" date="2016-06" db="EMBL/GenBank/DDBJ databases">
        <title>Pedobacter psychrophilus sp. nov., isolated from Antarctic fragmentary rock.</title>
        <authorList>
            <person name="Svec P."/>
        </authorList>
    </citation>
    <scope>NUCLEOTIDE SEQUENCE [LARGE SCALE GENOMIC DNA]</scope>
    <source>
        <strain evidence="3 4">CCM 8644</strain>
    </source>
</reference>
<organism evidence="3 4">
    <name type="scientific">Pedobacter psychrophilus</name>
    <dbReference type="NCBI Taxonomy" id="1826909"/>
    <lineage>
        <taxon>Bacteria</taxon>
        <taxon>Pseudomonadati</taxon>
        <taxon>Bacteroidota</taxon>
        <taxon>Sphingobacteriia</taxon>
        <taxon>Sphingobacteriales</taxon>
        <taxon>Sphingobacteriaceae</taxon>
        <taxon>Pedobacter</taxon>
    </lineage>
</organism>
<dbReference type="Gene3D" id="3.30.70.1230">
    <property type="entry name" value="Nucleotide cyclase"/>
    <property type="match status" value="1"/>
</dbReference>
<dbReference type="GO" id="GO:0009190">
    <property type="term" value="P:cyclic nucleotide biosynthetic process"/>
    <property type="evidence" value="ECO:0007669"/>
    <property type="project" value="InterPro"/>
</dbReference>
<dbReference type="GO" id="GO:0035556">
    <property type="term" value="P:intracellular signal transduction"/>
    <property type="evidence" value="ECO:0007669"/>
    <property type="project" value="InterPro"/>
</dbReference>
<name>A0A179DC68_9SPHI</name>
<reference evidence="3 4" key="1">
    <citation type="submission" date="2016-04" db="EMBL/GenBank/DDBJ databases">
        <authorList>
            <person name="Evans L.H."/>
            <person name="Alamgir A."/>
            <person name="Owens N."/>
            <person name="Weber N.D."/>
            <person name="Virtaneva K."/>
            <person name="Barbian K."/>
            <person name="Babar A."/>
            <person name="Rosenke K."/>
        </authorList>
    </citation>
    <scope>NUCLEOTIDE SEQUENCE [LARGE SCALE GENOMIC DNA]</scope>
    <source>
        <strain evidence="3 4">CCM 8644</strain>
    </source>
</reference>
<keyword evidence="1" id="KW-0472">Membrane</keyword>
<keyword evidence="4" id="KW-1185">Reference proteome</keyword>
<gene>
    <name evidence="3" type="ORF">A5893_14665</name>
</gene>
<dbReference type="GO" id="GO:0004016">
    <property type="term" value="F:adenylate cyclase activity"/>
    <property type="evidence" value="ECO:0007669"/>
    <property type="project" value="UniProtKB-ARBA"/>
</dbReference>
<sequence length="374" mass="43292">MKINYTANARKYAFQHPLISAILIQTTFWIIAFLFLSLILHYAANGFGKIYQVAIPSSIKPIIVISFAMGLLYGASLGFLDFFFYRKLFKGKSTGALILVKSIFYFLVMIMMFFFVKEIIWERFLYHLYFLNTSFNLPEEAWDDYFKLTMIYVFFMSIMISFLIQVNTKFGPGVLIPLLMGRYANPKEEERIFIFLDLKSSTTHAEKLGHVKYSKLIRDCFLHINYISVKYGAEIYQYVGDEVVLSWPTNHLKNPLITIDFYFACYNYFVEKKPKYLKKHGVLPQFKAGMHIGKVTAVEVGDVKREIAFHGDTLNVTARIQAKCNELDADLIISEDLKSILENTKSYEFISQGLVPLKGRKQEVGIYKVLQETS</sequence>
<evidence type="ECO:0000313" key="3">
    <source>
        <dbReference type="EMBL" id="OAQ38645.1"/>
    </source>
</evidence>
<dbReference type="RefSeq" id="WP_068823417.1">
    <property type="nucleotide sequence ID" value="NZ_LWHJ01000030.1"/>
</dbReference>
<proteinExistence type="predicted"/>
<dbReference type="Proteomes" id="UP000078459">
    <property type="component" value="Unassembled WGS sequence"/>
</dbReference>
<feature type="domain" description="Guanylate cyclase" evidence="2">
    <location>
        <begin position="192"/>
        <end position="321"/>
    </location>
</feature>
<feature type="transmembrane region" description="Helical" evidence="1">
    <location>
        <begin position="145"/>
        <end position="164"/>
    </location>
</feature>
<dbReference type="STRING" id="1826909.A5893_14665"/>